<dbReference type="RefSeq" id="WP_093729893.1">
    <property type="nucleotide sequence ID" value="NZ_FMYW01000004.1"/>
</dbReference>
<dbReference type="Gene3D" id="3.40.1280.10">
    <property type="match status" value="1"/>
</dbReference>
<dbReference type="HAMAP" id="MF_00658">
    <property type="entry name" value="23SrRNA_methyltr_H"/>
    <property type="match status" value="1"/>
</dbReference>
<feature type="binding site" evidence="6">
    <location>
        <position position="76"/>
    </location>
    <ligand>
        <name>S-adenosyl-L-methionine</name>
        <dbReference type="ChEBI" id="CHEBI:59789"/>
    </ligand>
</feature>
<dbReference type="PANTHER" id="PTHR33603:SF1">
    <property type="entry name" value="RIBOSOMAL RNA LARGE SUBUNIT METHYLTRANSFERASE H"/>
    <property type="match status" value="1"/>
</dbReference>
<comment type="catalytic activity">
    <reaction evidence="6">
        <text>pseudouridine(1915) in 23S rRNA + S-adenosyl-L-methionine = N(3)-methylpseudouridine(1915) in 23S rRNA + S-adenosyl-L-homocysteine + H(+)</text>
        <dbReference type="Rhea" id="RHEA:42752"/>
        <dbReference type="Rhea" id="RHEA-COMP:10221"/>
        <dbReference type="Rhea" id="RHEA-COMP:10222"/>
        <dbReference type="ChEBI" id="CHEBI:15378"/>
        <dbReference type="ChEBI" id="CHEBI:57856"/>
        <dbReference type="ChEBI" id="CHEBI:59789"/>
        <dbReference type="ChEBI" id="CHEBI:65314"/>
        <dbReference type="ChEBI" id="CHEBI:74486"/>
        <dbReference type="EC" id="2.1.1.177"/>
    </reaction>
</comment>
<evidence type="ECO:0000256" key="1">
    <source>
        <dbReference type="ARBA" id="ARBA00022552"/>
    </source>
</evidence>
<dbReference type="OrthoDB" id="9806643at2"/>
<name>A0A1G6KE42_9FIRM</name>
<sequence length="159" mass="18396">MKITIACVGKLKEKYLTAAMDEYVKRLQPFCKLEIISINEEKMPQEPSEAEREQVLEKETQRLLSIIPEHSYVILLDLQGKQITSPELAEKMDALALQGVSHITFVIGGAFGYTDALRKKADFRWSFSKLTFTHQMIRVLLAEQIYRAFKISKGEKYHW</sequence>
<dbReference type="GO" id="GO:0005737">
    <property type="term" value="C:cytoplasm"/>
    <property type="evidence" value="ECO:0007669"/>
    <property type="project" value="UniProtKB-SubCell"/>
</dbReference>
<dbReference type="InterPro" id="IPR029028">
    <property type="entry name" value="Alpha/beta_knot_MTases"/>
</dbReference>
<dbReference type="PANTHER" id="PTHR33603">
    <property type="entry name" value="METHYLTRANSFERASE"/>
    <property type="match status" value="1"/>
</dbReference>
<proteinExistence type="inferred from homology"/>
<dbReference type="NCBIfam" id="NF000985">
    <property type="entry name" value="PRK00103.1-3"/>
    <property type="match status" value="1"/>
</dbReference>
<dbReference type="Pfam" id="PF02590">
    <property type="entry name" value="SPOUT_MTase"/>
    <property type="match status" value="1"/>
</dbReference>
<dbReference type="PIRSF" id="PIRSF004505">
    <property type="entry name" value="MT_bac"/>
    <property type="match status" value="1"/>
</dbReference>
<evidence type="ECO:0000256" key="2">
    <source>
        <dbReference type="ARBA" id="ARBA00022603"/>
    </source>
</evidence>
<keyword evidence="4 6" id="KW-0949">S-adenosyl-L-methionine</keyword>
<reference evidence="8" key="1">
    <citation type="submission" date="2016-10" db="EMBL/GenBank/DDBJ databases">
        <authorList>
            <person name="Varghese N."/>
            <person name="Submissions S."/>
        </authorList>
    </citation>
    <scope>NUCLEOTIDE SEQUENCE [LARGE SCALE GENOMIC DNA]</scope>
    <source>
        <strain evidence="8">DSM 11005</strain>
    </source>
</reference>
<dbReference type="AlphaFoldDB" id="A0A1G6KE42"/>
<evidence type="ECO:0000256" key="6">
    <source>
        <dbReference type="HAMAP-Rule" id="MF_00658"/>
    </source>
</evidence>
<dbReference type="EC" id="2.1.1.177" evidence="6"/>
<feature type="binding site" evidence="6">
    <location>
        <position position="108"/>
    </location>
    <ligand>
        <name>S-adenosyl-L-methionine</name>
        <dbReference type="ChEBI" id="CHEBI:59789"/>
    </ligand>
</feature>
<evidence type="ECO:0000313" key="8">
    <source>
        <dbReference type="Proteomes" id="UP000198943"/>
    </source>
</evidence>
<dbReference type="CDD" id="cd18081">
    <property type="entry name" value="RlmH-like"/>
    <property type="match status" value="1"/>
</dbReference>
<gene>
    <name evidence="6" type="primary">rlmH</name>
    <name evidence="7" type="ORF">SAMN04487864_104216</name>
</gene>
<protein>
    <recommendedName>
        <fullName evidence="6">Ribosomal RNA large subunit methyltransferase H</fullName>
        <ecNumber evidence="6">2.1.1.177</ecNumber>
    </recommendedName>
    <alternativeName>
        <fullName evidence="6">23S rRNA (pseudouridine1915-N3)-methyltransferase</fullName>
    </alternativeName>
    <alternativeName>
        <fullName evidence="6">23S rRNA m3Psi1915 methyltransferase</fullName>
    </alternativeName>
    <alternativeName>
        <fullName evidence="6">rRNA (pseudouridine-N3-)-methyltransferase RlmH</fullName>
    </alternativeName>
</protein>
<keyword evidence="1 6" id="KW-0698">rRNA processing</keyword>
<evidence type="ECO:0000256" key="4">
    <source>
        <dbReference type="ARBA" id="ARBA00022691"/>
    </source>
</evidence>
<keyword evidence="6" id="KW-0963">Cytoplasm</keyword>
<organism evidence="7 8">
    <name type="scientific">Succiniclasticum ruminis</name>
    <dbReference type="NCBI Taxonomy" id="40841"/>
    <lineage>
        <taxon>Bacteria</taxon>
        <taxon>Bacillati</taxon>
        <taxon>Bacillota</taxon>
        <taxon>Negativicutes</taxon>
        <taxon>Acidaminococcales</taxon>
        <taxon>Acidaminococcaceae</taxon>
        <taxon>Succiniclasticum</taxon>
    </lineage>
</organism>
<comment type="function">
    <text evidence="6">Specifically methylates the pseudouridine at position 1915 (m3Psi1915) in 23S rRNA.</text>
</comment>
<dbReference type="SUPFAM" id="SSF75217">
    <property type="entry name" value="alpha/beta knot"/>
    <property type="match status" value="1"/>
</dbReference>
<keyword evidence="3 6" id="KW-0808">Transferase</keyword>
<comment type="subcellular location">
    <subcellularLocation>
        <location evidence="6">Cytoplasm</location>
    </subcellularLocation>
</comment>
<evidence type="ECO:0000256" key="3">
    <source>
        <dbReference type="ARBA" id="ARBA00022679"/>
    </source>
</evidence>
<dbReference type="Proteomes" id="UP000198943">
    <property type="component" value="Unassembled WGS sequence"/>
</dbReference>
<accession>A0A1G6KE42</accession>
<evidence type="ECO:0000256" key="5">
    <source>
        <dbReference type="ARBA" id="ARBA00038303"/>
    </source>
</evidence>
<dbReference type="EMBL" id="FMYW01000004">
    <property type="protein sequence ID" value="SDC29280.1"/>
    <property type="molecule type" value="Genomic_DNA"/>
</dbReference>
<comment type="subunit">
    <text evidence="6">Homodimer.</text>
</comment>
<evidence type="ECO:0000313" key="7">
    <source>
        <dbReference type="EMBL" id="SDC29280.1"/>
    </source>
</evidence>
<dbReference type="GO" id="GO:0070038">
    <property type="term" value="F:rRNA (pseudouridine-N3-)-methyltransferase activity"/>
    <property type="evidence" value="ECO:0007669"/>
    <property type="project" value="UniProtKB-UniRule"/>
</dbReference>
<feature type="binding site" evidence="6">
    <location>
        <begin position="127"/>
        <end position="132"/>
    </location>
    <ligand>
        <name>S-adenosyl-L-methionine</name>
        <dbReference type="ChEBI" id="CHEBI:59789"/>
    </ligand>
</feature>
<dbReference type="InterPro" id="IPR029026">
    <property type="entry name" value="tRNA_m1G_MTases_N"/>
</dbReference>
<dbReference type="NCBIfam" id="TIGR00246">
    <property type="entry name" value="tRNA_RlmH_YbeA"/>
    <property type="match status" value="1"/>
</dbReference>
<dbReference type="InterPro" id="IPR003742">
    <property type="entry name" value="RlmH-like"/>
</dbReference>
<comment type="similarity">
    <text evidence="5 6">Belongs to the RNA methyltransferase RlmH family.</text>
</comment>
<keyword evidence="2 6" id="KW-0489">Methyltransferase</keyword>
<keyword evidence="8" id="KW-1185">Reference proteome</keyword>